<keyword evidence="2" id="KW-0418">Kinase</keyword>
<dbReference type="SUPFAM" id="SSF53067">
    <property type="entry name" value="Actin-like ATPase domain"/>
    <property type="match status" value="1"/>
</dbReference>
<proteinExistence type="inferred from homology"/>
<dbReference type="Gene3D" id="3.30.420.40">
    <property type="match status" value="2"/>
</dbReference>
<keyword evidence="3" id="KW-1185">Reference proteome</keyword>
<dbReference type="InterPro" id="IPR049874">
    <property type="entry name" value="ROK_cs"/>
</dbReference>
<dbReference type="PANTHER" id="PTHR18964">
    <property type="entry name" value="ROK (REPRESSOR, ORF, KINASE) FAMILY"/>
    <property type="match status" value="1"/>
</dbReference>
<sequence length="320" mass="33937">MKSVVVGIDVGGTNTVFGIVDKDGNFYGEGSIPTQAYPTFNDWAQSIHDAIMQTLKERDGEIELTGIGIGAPNGNYYTGHIENAVNLSWSGNVDVVGKMKELFGNDKTAVLTNDANAAAVGEMVYGGAKGMKDFIVITLGTGLGSGVVVNGQMVHGYDGNAGELGHVIIEKGGRKCGCGRNGCLEAYASATGIKRTVFELLANENIPSTLRAFTYNDLTSEMIYKEAVAGDKLALMAFEETGKKLGQALADFTAFSTPEAFFLFGGLAKAGSLILEPTKRYMEENICIIYKNKIKVLLSELNDKNAAVLGAAALAWSELS</sequence>
<name>A0A4R2F4Q5_9BACT</name>
<dbReference type="RefSeq" id="WP_131838188.1">
    <property type="nucleotide sequence ID" value="NZ_SLWB01000002.1"/>
</dbReference>
<dbReference type="InterPro" id="IPR043129">
    <property type="entry name" value="ATPase_NBD"/>
</dbReference>
<dbReference type="GO" id="GO:0016301">
    <property type="term" value="F:kinase activity"/>
    <property type="evidence" value="ECO:0007669"/>
    <property type="project" value="UniProtKB-KW"/>
</dbReference>
<dbReference type="EMBL" id="SLWB01000002">
    <property type="protein sequence ID" value="TCN72119.1"/>
    <property type="molecule type" value="Genomic_DNA"/>
</dbReference>
<dbReference type="Pfam" id="PF00480">
    <property type="entry name" value="ROK"/>
    <property type="match status" value="1"/>
</dbReference>
<dbReference type="PANTHER" id="PTHR18964:SF149">
    <property type="entry name" value="BIFUNCTIONAL UDP-N-ACETYLGLUCOSAMINE 2-EPIMERASE_N-ACETYLMANNOSAMINE KINASE"/>
    <property type="match status" value="1"/>
</dbReference>
<comment type="caution">
    <text evidence="2">The sequence shown here is derived from an EMBL/GenBank/DDBJ whole genome shotgun (WGS) entry which is preliminary data.</text>
</comment>
<keyword evidence="2" id="KW-0808">Transferase</keyword>
<dbReference type="AlphaFoldDB" id="A0A4R2F4Q5"/>
<evidence type="ECO:0000313" key="3">
    <source>
        <dbReference type="Proteomes" id="UP000294830"/>
    </source>
</evidence>
<gene>
    <name evidence="2" type="ORF">CLV25_10282</name>
</gene>
<reference evidence="2 3" key="1">
    <citation type="submission" date="2019-03" db="EMBL/GenBank/DDBJ databases">
        <title>Genomic Encyclopedia of Archaeal and Bacterial Type Strains, Phase II (KMG-II): from individual species to whole genera.</title>
        <authorList>
            <person name="Goeker M."/>
        </authorList>
    </citation>
    <scope>NUCLEOTIDE SEQUENCE [LARGE SCALE GENOMIC DNA]</scope>
    <source>
        <strain evidence="2 3">RL-C</strain>
    </source>
</reference>
<evidence type="ECO:0000313" key="2">
    <source>
        <dbReference type="EMBL" id="TCN72119.1"/>
    </source>
</evidence>
<comment type="similarity">
    <text evidence="1">Belongs to the ROK (NagC/XylR) family.</text>
</comment>
<evidence type="ECO:0000256" key="1">
    <source>
        <dbReference type="ARBA" id="ARBA00006479"/>
    </source>
</evidence>
<dbReference type="OrthoDB" id="9810372at2"/>
<dbReference type="InterPro" id="IPR000600">
    <property type="entry name" value="ROK"/>
</dbReference>
<accession>A0A4R2F4Q5</accession>
<dbReference type="PROSITE" id="PS01125">
    <property type="entry name" value="ROK"/>
    <property type="match status" value="1"/>
</dbReference>
<organism evidence="2 3">
    <name type="scientific">Acetobacteroides hydrogenigenes</name>
    <dbReference type="NCBI Taxonomy" id="979970"/>
    <lineage>
        <taxon>Bacteria</taxon>
        <taxon>Pseudomonadati</taxon>
        <taxon>Bacteroidota</taxon>
        <taxon>Bacteroidia</taxon>
        <taxon>Bacteroidales</taxon>
        <taxon>Rikenellaceae</taxon>
        <taxon>Acetobacteroides</taxon>
    </lineage>
</organism>
<dbReference type="Proteomes" id="UP000294830">
    <property type="component" value="Unassembled WGS sequence"/>
</dbReference>
<protein>
    <submittedName>
        <fullName evidence="2">Glucokinase</fullName>
    </submittedName>
</protein>